<sequence>MTKDGLVDENLRTGEQKSATAAEKPEQEDSGKETAEKETDKEPVMDEEICMDAEDGKEEPPRHHSTAKQSADYYKAHQEEGKPKDAPAESDVEPQTKKGRLSFEDEKGGIVRGVGMGVKKVAKKGVDTATGFAHQKVHQVEKDNSGVEAAHKSEEAAERLHHFVKGRKKPKDKSARAEKRGGEDQKSSRLKFSESEGGTAENAAEPQLKKKQPQPPPTAAGGETKTVGAKFYQKKQYKDAYAAAKRGQKAGTAASKQAAAATNTITEKAKAAVQEIVVQNKTLWVSIGVGILLVMVMLGAFSSCGAAIQGTGSTFVGTTYPSKDADMKGAEEDYLELEKELDKQIRQMESTHPGYDESTKC</sequence>
<feature type="compositionally biased region" description="Acidic residues" evidence="1">
    <location>
        <begin position="45"/>
        <end position="57"/>
    </location>
</feature>
<feature type="compositionally biased region" description="Basic residues" evidence="1">
    <location>
        <begin position="162"/>
        <end position="171"/>
    </location>
</feature>
<feature type="region of interest" description="Disordered" evidence="1">
    <location>
        <begin position="139"/>
        <end position="226"/>
    </location>
</feature>
<proteinExistence type="predicted"/>
<evidence type="ECO:0000256" key="2">
    <source>
        <dbReference type="SAM" id="Phobius"/>
    </source>
</evidence>
<keyword evidence="2" id="KW-0472">Membrane</keyword>
<protein>
    <submittedName>
        <fullName evidence="3">Uncharacterized protein</fullName>
    </submittedName>
</protein>
<keyword evidence="2" id="KW-1133">Transmembrane helix</keyword>
<feature type="region of interest" description="Disordered" evidence="1">
    <location>
        <begin position="1"/>
        <end position="107"/>
    </location>
</feature>
<feature type="compositionally biased region" description="Basic and acidic residues" evidence="1">
    <location>
        <begin position="1"/>
        <end position="15"/>
    </location>
</feature>
<comment type="caution">
    <text evidence="3">The sequence shown here is derived from an EMBL/GenBank/DDBJ whole genome shotgun (WGS) entry which is preliminary data.</text>
</comment>
<gene>
    <name evidence="3" type="ORF">CHR60_07595</name>
</gene>
<dbReference type="AlphaFoldDB" id="A0A2A7B5C9"/>
<evidence type="ECO:0000256" key="1">
    <source>
        <dbReference type="SAM" id="MobiDB-lite"/>
    </source>
</evidence>
<accession>A0A2A7B5C9</accession>
<evidence type="ECO:0000313" key="3">
    <source>
        <dbReference type="EMBL" id="PDX86597.1"/>
    </source>
</evidence>
<dbReference type="EMBL" id="NOUV01000014">
    <property type="protein sequence ID" value="PDX86597.1"/>
    <property type="molecule type" value="Genomic_DNA"/>
</dbReference>
<reference evidence="3" key="1">
    <citation type="journal article" date="2017" name="Front. Microbiol.">
        <title>New Insights into the Diversity of the Genus Faecalibacterium.</title>
        <authorList>
            <person name="Benevides L."/>
            <person name="Burman S."/>
            <person name="Martin R."/>
            <person name="Robert V."/>
            <person name="Thomas M."/>
            <person name="Miquel S."/>
            <person name="Chain F."/>
            <person name="Sokol H."/>
            <person name="Bermudez-Humaran L.G."/>
            <person name="Morrison M."/>
            <person name="Langella P."/>
            <person name="Azevedo V.A."/>
            <person name="Chatel J.M."/>
            <person name="Soares S."/>
        </authorList>
    </citation>
    <scope>NUCLEOTIDE SEQUENCE [LARGE SCALE GENOMIC DNA]</scope>
    <source>
        <strain evidence="3">AHMP21</strain>
    </source>
</reference>
<feature type="compositionally biased region" description="Basic and acidic residues" evidence="1">
    <location>
        <begin position="139"/>
        <end position="161"/>
    </location>
</feature>
<feature type="transmembrane region" description="Helical" evidence="2">
    <location>
        <begin position="283"/>
        <end position="301"/>
    </location>
</feature>
<name>A0A2A7B5C9_9FIRM</name>
<keyword evidence="2" id="KW-0812">Transmembrane</keyword>
<organism evidence="3">
    <name type="scientific">Faecalibacterium prausnitzii</name>
    <dbReference type="NCBI Taxonomy" id="853"/>
    <lineage>
        <taxon>Bacteria</taxon>
        <taxon>Bacillati</taxon>
        <taxon>Bacillota</taxon>
        <taxon>Clostridia</taxon>
        <taxon>Eubacteriales</taxon>
        <taxon>Oscillospiraceae</taxon>
        <taxon>Faecalibacterium</taxon>
    </lineage>
</organism>
<feature type="compositionally biased region" description="Basic and acidic residues" evidence="1">
    <location>
        <begin position="74"/>
        <end position="87"/>
    </location>
</feature>
<feature type="compositionally biased region" description="Basic and acidic residues" evidence="1">
    <location>
        <begin position="172"/>
        <end position="194"/>
    </location>
</feature>
<feature type="compositionally biased region" description="Basic and acidic residues" evidence="1">
    <location>
        <begin position="23"/>
        <end position="44"/>
    </location>
</feature>
<dbReference type="NCBIfam" id="NF045974">
    <property type="entry name" value="conju_CD1108"/>
    <property type="match status" value="1"/>
</dbReference>
<dbReference type="Proteomes" id="UP000220904">
    <property type="component" value="Unassembled WGS sequence"/>
</dbReference>